<gene>
    <name evidence="2" type="ORF">S01H4_01312</name>
</gene>
<dbReference type="EMBL" id="BART01000233">
    <property type="protein sequence ID" value="GAG68297.1"/>
    <property type="molecule type" value="Genomic_DNA"/>
</dbReference>
<reference evidence="2" key="1">
    <citation type="journal article" date="2014" name="Front. Microbiol.">
        <title>High frequency of phylogenetically diverse reductive dehalogenase-homologous genes in deep subseafloor sedimentary metagenomes.</title>
        <authorList>
            <person name="Kawai M."/>
            <person name="Futagami T."/>
            <person name="Toyoda A."/>
            <person name="Takaki Y."/>
            <person name="Nishi S."/>
            <person name="Hori S."/>
            <person name="Arai W."/>
            <person name="Tsubouchi T."/>
            <person name="Morono Y."/>
            <person name="Uchiyama I."/>
            <person name="Ito T."/>
            <person name="Fujiyama A."/>
            <person name="Inagaki F."/>
            <person name="Takami H."/>
        </authorList>
    </citation>
    <scope>NUCLEOTIDE SEQUENCE</scope>
    <source>
        <strain evidence="2">Expedition CK06-06</strain>
    </source>
</reference>
<evidence type="ECO:0000259" key="1">
    <source>
        <dbReference type="Pfam" id="PF03050"/>
    </source>
</evidence>
<protein>
    <recommendedName>
        <fullName evidence="1">Transposase IS66 central domain-containing protein</fullName>
    </recommendedName>
</protein>
<feature type="domain" description="Transposase IS66 central" evidence="1">
    <location>
        <begin position="7"/>
        <end position="254"/>
    </location>
</feature>
<evidence type="ECO:0000313" key="2">
    <source>
        <dbReference type="EMBL" id="GAG68297.1"/>
    </source>
</evidence>
<dbReference type="AlphaFoldDB" id="X1AEQ2"/>
<sequence length="310" mass="35691">MQSNWEIVASVADMIHPVYRELIYKAAQGDIIHNDDTVMKILDQMNLQYEERKGRSGMFTSGFMSIAGDTRIALFLTDHNHVGENMADILAKRSAALGPPIQMCDGLSRNTPKDFKTILANCLAHARRKFVEVDRSFPQECRYVLKTLEKVYENDAYTKDMHMSPEQRIKYHQENSSKPMGDLKTWLVAQIDDKKVEPNSGLGQAISYMLKHFKELTLFLRVPKAPLDNNLCEQVLKRAILRRKNSLFYKTCHDAYIGDLFMSIIHTCSLCKANPFKYLKTLQQHSSSVTKNPEKWMPWNYEEMLSTAAE</sequence>
<comment type="caution">
    <text evidence="2">The sequence shown here is derived from an EMBL/GenBank/DDBJ whole genome shotgun (WGS) entry which is preliminary data.</text>
</comment>
<dbReference type="Pfam" id="PF03050">
    <property type="entry name" value="DDE_Tnp_IS66"/>
    <property type="match status" value="1"/>
</dbReference>
<dbReference type="InterPro" id="IPR004291">
    <property type="entry name" value="Transposase_IS66_central"/>
</dbReference>
<accession>X1AEQ2</accession>
<organism evidence="2">
    <name type="scientific">marine sediment metagenome</name>
    <dbReference type="NCBI Taxonomy" id="412755"/>
    <lineage>
        <taxon>unclassified sequences</taxon>
        <taxon>metagenomes</taxon>
        <taxon>ecological metagenomes</taxon>
    </lineage>
</organism>
<dbReference type="PANTHER" id="PTHR33678:SF2">
    <property type="match status" value="1"/>
</dbReference>
<dbReference type="PANTHER" id="PTHR33678">
    <property type="entry name" value="BLL1576 PROTEIN"/>
    <property type="match status" value="1"/>
</dbReference>
<name>X1AEQ2_9ZZZZ</name>
<dbReference type="InterPro" id="IPR052344">
    <property type="entry name" value="Transposase-related"/>
</dbReference>
<proteinExistence type="predicted"/>